<evidence type="ECO:0000259" key="2">
    <source>
        <dbReference type="SMART" id="SM00822"/>
    </source>
</evidence>
<comment type="similarity">
    <text evidence="1">Belongs to the short-chain dehydrogenases/reductases (SDR) family.</text>
</comment>
<dbReference type="FunFam" id="3.40.50.720:FF:000084">
    <property type="entry name" value="Short-chain dehydrogenase reductase"/>
    <property type="match status" value="1"/>
</dbReference>
<dbReference type="InterPro" id="IPR057326">
    <property type="entry name" value="KR_dom"/>
</dbReference>
<dbReference type="PRINTS" id="PR00080">
    <property type="entry name" value="SDRFAMILY"/>
</dbReference>
<dbReference type="AlphaFoldDB" id="A0A1E5XW18"/>
<dbReference type="OrthoDB" id="517007at2"/>
<feature type="domain" description="Ketoreductase" evidence="2">
    <location>
        <begin position="8"/>
        <end position="191"/>
    </location>
</feature>
<proteinExistence type="inferred from homology"/>
<dbReference type="GO" id="GO:0016616">
    <property type="term" value="F:oxidoreductase activity, acting on the CH-OH group of donors, NAD or NADP as acceptor"/>
    <property type="evidence" value="ECO:0007669"/>
    <property type="project" value="TreeGrafter"/>
</dbReference>
<gene>
    <name evidence="3" type="ORF">VW23_009900</name>
</gene>
<dbReference type="CDD" id="cd05233">
    <property type="entry name" value="SDR_c"/>
    <property type="match status" value="1"/>
</dbReference>
<organism evidence="3 4">
    <name type="scientific">Devosia insulae DS-56</name>
    <dbReference type="NCBI Taxonomy" id="1116389"/>
    <lineage>
        <taxon>Bacteria</taxon>
        <taxon>Pseudomonadati</taxon>
        <taxon>Pseudomonadota</taxon>
        <taxon>Alphaproteobacteria</taxon>
        <taxon>Hyphomicrobiales</taxon>
        <taxon>Devosiaceae</taxon>
        <taxon>Devosia</taxon>
    </lineage>
</organism>
<dbReference type="Pfam" id="PF13561">
    <property type="entry name" value="adh_short_C2"/>
    <property type="match status" value="1"/>
</dbReference>
<dbReference type="PRINTS" id="PR00081">
    <property type="entry name" value="GDHRDH"/>
</dbReference>
<comment type="caution">
    <text evidence="3">The sequence shown here is derived from an EMBL/GenBank/DDBJ whole genome shotgun (WGS) entry which is preliminary data.</text>
</comment>
<evidence type="ECO:0000313" key="3">
    <source>
        <dbReference type="EMBL" id="OEO32788.1"/>
    </source>
</evidence>
<dbReference type="EMBL" id="LAJE02000055">
    <property type="protein sequence ID" value="OEO32788.1"/>
    <property type="molecule type" value="Genomic_DNA"/>
</dbReference>
<dbReference type="Gene3D" id="3.40.50.720">
    <property type="entry name" value="NAD(P)-binding Rossmann-like Domain"/>
    <property type="match status" value="1"/>
</dbReference>
<dbReference type="RefSeq" id="WP_069908085.1">
    <property type="nucleotide sequence ID" value="NZ_LAJE02000055.1"/>
</dbReference>
<evidence type="ECO:0000313" key="4">
    <source>
        <dbReference type="Proteomes" id="UP000095463"/>
    </source>
</evidence>
<reference evidence="3 4" key="1">
    <citation type="journal article" date="2015" name="Genome Announc.">
        <title>Genome Assemblies of Three Soil-Associated Devosia species: D. insulae, D. limi, and D. soli.</title>
        <authorList>
            <person name="Hassan Y.I."/>
            <person name="Lepp D."/>
            <person name="Zhou T."/>
        </authorList>
    </citation>
    <scope>NUCLEOTIDE SEQUENCE [LARGE SCALE GENOMIC DNA]</scope>
    <source>
        <strain evidence="3 4">DS-56</strain>
    </source>
</reference>
<dbReference type="SMART" id="SM00822">
    <property type="entry name" value="PKS_KR"/>
    <property type="match status" value="1"/>
</dbReference>
<accession>A0A1E5XW18</accession>
<name>A0A1E5XW18_9HYPH</name>
<dbReference type="SUPFAM" id="SSF51735">
    <property type="entry name" value="NAD(P)-binding Rossmann-fold domains"/>
    <property type="match status" value="1"/>
</dbReference>
<dbReference type="PANTHER" id="PTHR42760">
    <property type="entry name" value="SHORT-CHAIN DEHYDROGENASES/REDUCTASES FAMILY MEMBER"/>
    <property type="match status" value="1"/>
</dbReference>
<evidence type="ECO:0000256" key="1">
    <source>
        <dbReference type="ARBA" id="ARBA00006484"/>
    </source>
</evidence>
<sequence>MTAAFTGKTIAITGAAGGIGQWLCRFFGEEGATIAALDRSDKVHALAETLGKDGITVKPAVADIADAAAVAAAFKGFGVVDILINNAGGTRHATFEKTDPAGWDEDMAANVGGAYACAHAVLPQMVERRSGNIVNVGSVNGLAALGDPAYSASKAAMISLTRSLAQEYGRYNIRANIVLPGTVRTPVWDERKAKDPNVLKTLERWYPLRRIVEPYEVARVIAFLASDAASAVTGAAIPVDCGLTSGNIVMARELTLEDF</sequence>
<dbReference type="InterPro" id="IPR036291">
    <property type="entry name" value="NAD(P)-bd_dom_sf"/>
</dbReference>
<dbReference type="Proteomes" id="UP000095463">
    <property type="component" value="Unassembled WGS sequence"/>
</dbReference>
<keyword evidence="4" id="KW-1185">Reference proteome</keyword>
<protein>
    <recommendedName>
        <fullName evidence="2">Ketoreductase domain-containing protein</fullName>
    </recommendedName>
</protein>
<dbReference type="InterPro" id="IPR002347">
    <property type="entry name" value="SDR_fam"/>
</dbReference>